<feature type="transmembrane region" description="Helical" evidence="1">
    <location>
        <begin position="432"/>
        <end position="449"/>
    </location>
</feature>
<keyword evidence="1" id="KW-0472">Membrane</keyword>
<reference evidence="3 4" key="1">
    <citation type="submission" date="2017-08" db="EMBL/GenBank/DDBJ databases">
        <title>Multipartite genome sequences of Sinorhizobium species nodulating soybeans.</title>
        <authorList>
            <person name="Tian C.F."/>
        </authorList>
    </citation>
    <scope>NUCLEOTIDE SEQUENCE [LARGE SCALE GENOMIC DNA]</scope>
    <source>
        <strain evidence="3 4">CCBAU 05684</strain>
    </source>
</reference>
<dbReference type="InterPro" id="IPR051207">
    <property type="entry name" value="ComplexI_NDUFA9_subunit"/>
</dbReference>
<dbReference type="Pfam" id="PF13781">
    <property type="entry name" value="DoxX_3"/>
    <property type="match status" value="1"/>
</dbReference>
<dbReference type="Gene3D" id="3.40.50.720">
    <property type="entry name" value="NAD(P)-binding Rossmann-like Domain"/>
    <property type="match status" value="1"/>
</dbReference>
<dbReference type="Pfam" id="PF13460">
    <property type="entry name" value="NAD_binding_10"/>
    <property type="match status" value="1"/>
</dbReference>
<dbReference type="InterPro" id="IPR016040">
    <property type="entry name" value="NAD(P)-bd_dom"/>
</dbReference>
<organism evidence="3 4">
    <name type="scientific">Sinorhizobium sojae CCBAU 05684</name>
    <dbReference type="NCBI Taxonomy" id="716928"/>
    <lineage>
        <taxon>Bacteria</taxon>
        <taxon>Pseudomonadati</taxon>
        <taxon>Pseudomonadota</taxon>
        <taxon>Alphaproteobacteria</taxon>
        <taxon>Hyphomicrobiales</taxon>
        <taxon>Rhizobiaceae</taxon>
        <taxon>Sinorhizobium/Ensifer group</taxon>
        <taxon>Sinorhizobium</taxon>
    </lineage>
</organism>
<dbReference type="eggNOG" id="COG0702">
    <property type="taxonomic scope" value="Bacteria"/>
</dbReference>
<dbReference type="InterPro" id="IPR036291">
    <property type="entry name" value="NAD(P)-bd_dom_sf"/>
</dbReference>
<keyword evidence="1" id="KW-1133">Transmembrane helix</keyword>
<dbReference type="EMBL" id="CP023067">
    <property type="protein sequence ID" value="ASY63630.1"/>
    <property type="molecule type" value="Genomic_DNA"/>
</dbReference>
<dbReference type="SUPFAM" id="SSF51735">
    <property type="entry name" value="NAD(P)-binding Rossmann-fold domains"/>
    <property type="match status" value="1"/>
</dbReference>
<dbReference type="InterPro" id="IPR025695">
    <property type="entry name" value="DoxX-like"/>
</dbReference>
<dbReference type="AlphaFoldDB" id="A0A249PCE5"/>
<dbReference type="RefSeq" id="WP_034851056.1">
    <property type="nucleotide sequence ID" value="NZ_AJQT01000008.1"/>
</dbReference>
<evidence type="ECO:0000259" key="2">
    <source>
        <dbReference type="Pfam" id="PF13460"/>
    </source>
</evidence>
<dbReference type="KEGG" id="esj:SJ05684_c21890"/>
<dbReference type="PANTHER" id="PTHR12126:SF11">
    <property type="entry name" value="NADH DEHYDROGENASE [UBIQUINONE] 1 ALPHA SUBCOMPLEX SUBUNIT 9, MITOCHONDRIAL"/>
    <property type="match status" value="1"/>
</dbReference>
<feature type="domain" description="NAD(P)-binding" evidence="2">
    <location>
        <begin position="7"/>
        <end position="150"/>
    </location>
</feature>
<evidence type="ECO:0000256" key="1">
    <source>
        <dbReference type="SAM" id="Phobius"/>
    </source>
</evidence>
<evidence type="ECO:0000313" key="3">
    <source>
        <dbReference type="EMBL" id="ASY63630.1"/>
    </source>
</evidence>
<feature type="transmembrane region" description="Helical" evidence="1">
    <location>
        <begin position="374"/>
        <end position="395"/>
    </location>
</feature>
<sequence>MDILILGATGFIGSAIASKLAEDGHRVTGLGRDPARAARKMPQLQWLRADLARLTRSADWREILAGHEVVVNCAGALQDGLADDLVAAQERAMLALYEAARNCRLKLVVQVSADTESSGRDLPFLATKRKADAALAASGLPYVILRPALVLGRNAHGGSALLRALAALPFAIPLVHGASPVATVALDNVGDAVSKAIDGTFPAGSDLVLGHGDSLTLQELVLLHRRWLGLRPASAIPLPVGLARPVTWLADLAGRLGWRSPLRSTAMAVMSGGVKVRIGPQIGTDLRGARCANSKSSDLCASEKTRGAVELQSAAEMLDAAPSGVQDLWFARLYLLKPLIIGTLSIFWLLSGVLPFLAFDAARSHFAALLPPPFAGLMTLAACLADVALGLAVLVQPWAKRALIGMLCLTLAYLAAATLAEPGLWLDPLGPLVKVFPSILLTLVALAILDER</sequence>
<dbReference type="PANTHER" id="PTHR12126">
    <property type="entry name" value="NADH-UBIQUINONE OXIDOREDUCTASE 39 KDA SUBUNIT-RELATED"/>
    <property type="match status" value="1"/>
</dbReference>
<evidence type="ECO:0000313" key="4">
    <source>
        <dbReference type="Proteomes" id="UP000217211"/>
    </source>
</evidence>
<dbReference type="Proteomes" id="UP000217211">
    <property type="component" value="Chromosome"/>
</dbReference>
<feature type="transmembrane region" description="Helical" evidence="1">
    <location>
        <begin position="339"/>
        <end position="359"/>
    </location>
</feature>
<keyword evidence="4" id="KW-1185">Reference proteome</keyword>
<dbReference type="OrthoDB" id="5377001at2"/>
<dbReference type="GO" id="GO:0044877">
    <property type="term" value="F:protein-containing complex binding"/>
    <property type="evidence" value="ECO:0007669"/>
    <property type="project" value="TreeGrafter"/>
</dbReference>
<proteinExistence type="predicted"/>
<accession>A0A249PCE5</accession>
<feature type="transmembrane region" description="Helical" evidence="1">
    <location>
        <begin position="402"/>
        <end position="420"/>
    </location>
</feature>
<gene>
    <name evidence="3" type="ORF">SJ05684_c21890</name>
</gene>
<keyword evidence="1" id="KW-0812">Transmembrane</keyword>
<protein>
    <recommendedName>
        <fullName evidence="2">NAD(P)-binding domain-containing protein</fullName>
    </recommendedName>
</protein>
<name>A0A249PCE5_9HYPH</name>
<dbReference type="STRING" id="716928.GCA_000261485_00322"/>